<dbReference type="EMBL" id="BNAL01000026">
    <property type="protein sequence ID" value="GHG07091.1"/>
    <property type="molecule type" value="Genomic_DNA"/>
</dbReference>
<sequence>MTWLYENVTCDDLHCGTLVYRTAELPQGREVTPGFWQEANRVILKLDNAADALREEGRQRYGEELSISSPCTLTHSRAFLQRTQGRNIPFS</sequence>
<gene>
    <name evidence="1" type="ORF">GCM10017783_19610</name>
</gene>
<name>A0ABQ3K9J3_9DEIO</name>
<dbReference type="Proteomes" id="UP000632154">
    <property type="component" value="Unassembled WGS sequence"/>
</dbReference>
<reference evidence="2" key="1">
    <citation type="journal article" date="2019" name="Int. J. Syst. Evol. Microbiol.">
        <title>The Global Catalogue of Microorganisms (GCM) 10K type strain sequencing project: providing services to taxonomists for standard genome sequencing and annotation.</title>
        <authorList>
            <consortium name="The Broad Institute Genomics Platform"/>
            <consortium name="The Broad Institute Genome Sequencing Center for Infectious Disease"/>
            <person name="Wu L."/>
            <person name="Ma J."/>
        </authorList>
    </citation>
    <scope>NUCLEOTIDE SEQUENCE [LARGE SCALE GENOMIC DNA]</scope>
    <source>
        <strain evidence="2">CGMCC 1.18439</strain>
    </source>
</reference>
<evidence type="ECO:0000313" key="1">
    <source>
        <dbReference type="EMBL" id="GHG07091.1"/>
    </source>
</evidence>
<evidence type="ECO:0000313" key="2">
    <source>
        <dbReference type="Proteomes" id="UP000632154"/>
    </source>
</evidence>
<comment type="caution">
    <text evidence="1">The sequence shown here is derived from an EMBL/GenBank/DDBJ whole genome shotgun (WGS) entry which is preliminary data.</text>
</comment>
<accession>A0ABQ3K9J3</accession>
<protein>
    <submittedName>
        <fullName evidence="1">Uncharacterized protein</fullName>
    </submittedName>
</protein>
<dbReference type="RefSeq" id="WP_189643552.1">
    <property type="nucleotide sequence ID" value="NZ_BNAL01000026.1"/>
</dbReference>
<proteinExistence type="predicted"/>
<keyword evidence="2" id="KW-1185">Reference proteome</keyword>
<organism evidence="1 2">
    <name type="scientific">Deinococcus piscis</name>
    <dbReference type="NCBI Taxonomy" id="394230"/>
    <lineage>
        <taxon>Bacteria</taxon>
        <taxon>Thermotogati</taxon>
        <taxon>Deinococcota</taxon>
        <taxon>Deinococci</taxon>
        <taxon>Deinococcales</taxon>
        <taxon>Deinococcaceae</taxon>
        <taxon>Deinococcus</taxon>
    </lineage>
</organism>